<evidence type="ECO:0000313" key="1">
    <source>
        <dbReference type="EMBL" id="EER47145.1"/>
    </source>
</evidence>
<proteinExistence type="predicted"/>
<comment type="caution">
    <text evidence="1">The sequence shown here is derived from an EMBL/GenBank/DDBJ whole genome shotgun (WGS) entry which is preliminary data.</text>
</comment>
<evidence type="ECO:0000313" key="2">
    <source>
        <dbReference type="Proteomes" id="UP000005532"/>
    </source>
</evidence>
<reference evidence="1 2" key="1">
    <citation type="journal article" date="2010" name="Vet. Microbiol.">
        <title>Production of haemolysins by strains of the Actinobacillus minor/porcitonsillarum complex.</title>
        <authorList>
            <person name="Arya G."/>
            <person name="Niven D.F."/>
        </authorList>
    </citation>
    <scope>NUCLEOTIDE SEQUENCE [LARGE SCALE GENOMIC DNA]</scope>
    <source>
        <strain evidence="1 2">NM305</strain>
    </source>
</reference>
<dbReference type="AlphaFoldDB" id="C5S1S0"/>
<dbReference type="Proteomes" id="UP000005532">
    <property type="component" value="Unassembled WGS sequence"/>
</dbReference>
<organism evidence="1 2">
    <name type="scientific">Actinobacillus minor NM305</name>
    <dbReference type="NCBI Taxonomy" id="637911"/>
    <lineage>
        <taxon>Bacteria</taxon>
        <taxon>Pseudomonadati</taxon>
        <taxon>Pseudomonadota</taxon>
        <taxon>Gammaproteobacteria</taxon>
        <taxon>Pasteurellales</taxon>
        <taxon>Pasteurellaceae</taxon>
        <taxon>Actinobacillus</taxon>
    </lineage>
</organism>
<sequence length="40" mass="4623">RRLREGEMCNERCQNISLPLSPFVNGGGEILTAFYFEDFI</sequence>
<accession>C5S1S0</accession>
<name>C5S1S0_9PAST</name>
<feature type="non-terminal residue" evidence="1">
    <location>
        <position position="1"/>
    </location>
</feature>
<dbReference type="EMBL" id="ACQL01000091">
    <property type="protein sequence ID" value="EER47145.1"/>
    <property type="molecule type" value="Genomic_DNA"/>
</dbReference>
<protein>
    <submittedName>
        <fullName evidence="1">Uncharacterized protein</fullName>
    </submittedName>
</protein>
<gene>
    <name evidence="1" type="ORF">AM305_09241</name>
</gene>